<dbReference type="Gene3D" id="3.40.50.2000">
    <property type="entry name" value="Glycogen Phosphorylase B"/>
    <property type="match status" value="1"/>
</dbReference>
<organism evidence="8 9">
    <name type="scientific">Bittarella massiliensis</name>
    <name type="common">ex Durand et al. 2017</name>
    <dbReference type="NCBI Taxonomy" id="1720313"/>
    <lineage>
        <taxon>Bacteria</taxon>
        <taxon>Bacillati</taxon>
        <taxon>Bacillota</taxon>
        <taxon>Clostridia</taxon>
        <taxon>Eubacteriales</taxon>
        <taxon>Oscillospiraceae</taxon>
        <taxon>Bittarella (ex Durand et al. 2017)</taxon>
    </lineage>
</organism>
<evidence type="ECO:0000256" key="4">
    <source>
        <dbReference type="ARBA" id="ARBA00022679"/>
    </source>
</evidence>
<comment type="subcellular location">
    <subcellularLocation>
        <location evidence="1">Membrane</location>
    </subcellularLocation>
</comment>
<evidence type="ECO:0000256" key="2">
    <source>
        <dbReference type="ARBA" id="ARBA00006962"/>
    </source>
</evidence>
<reference evidence="7 10" key="3">
    <citation type="journal article" date="2019" name="Nat. Med.">
        <title>A library of human gut bacterial isolates paired with longitudinal multiomics data enables mechanistic microbiome research.</title>
        <authorList>
            <person name="Poyet M."/>
            <person name="Groussin M."/>
            <person name="Gibbons S.M."/>
            <person name="Avila-Pacheco J."/>
            <person name="Jiang X."/>
            <person name="Kearney S.M."/>
            <person name="Perrotta A.R."/>
            <person name="Berdy B."/>
            <person name="Zhao S."/>
            <person name="Lieberman T.D."/>
            <person name="Swanson P.K."/>
            <person name="Smith M."/>
            <person name="Roesemann S."/>
            <person name="Alexander J.E."/>
            <person name="Rich S.A."/>
            <person name="Livny J."/>
            <person name="Vlamakis H."/>
            <person name="Clish C."/>
            <person name="Bullock K."/>
            <person name="Deik A."/>
            <person name="Scott J."/>
            <person name="Pierce K.A."/>
            <person name="Xavier R.J."/>
            <person name="Alm E.J."/>
        </authorList>
    </citation>
    <scope>NUCLEOTIDE SEQUENCE [LARGE SCALE GENOMIC DNA]</scope>
    <source>
        <strain evidence="7 10">BIOML-A2</strain>
    </source>
</reference>
<sequence length="364" mass="41420">MNVLILTGHFGQGHFSAAQTLGDEIRRSFSDVNITLRDIFEYTIPNYSSRLYQGYTLLVNRAGKLYNWYYKFTENWKRDIHPPFCRYFQAKLKTLIAETKPDMIVSTLPFCSQLVSQYNLKNGQNIPLITCITDVSTHREWINPGTTMYLVPCEAVRQNLIEKGIAPGKVFISGIPVQEQFKANVHPLAKDGKHLLIMGGGLGMLPRAKSFYQGLNGLKDVKTTIITGKNRDLYQRIHGRYENIEVVGYTDQVYRYMQEADLVISKPGGITLFETIFSELPILVFSPYLQQEIKNAAFIENQKIGLVLPTRPEECVEEIERVIHNDTQLERLRANMQTFKAGIDSDAILKIVTGMRSGLEVRAS</sequence>
<evidence type="ECO:0000259" key="5">
    <source>
        <dbReference type="Pfam" id="PF04101"/>
    </source>
</evidence>
<dbReference type="EMBL" id="WWVX01000005">
    <property type="protein sequence ID" value="MZL69815.1"/>
    <property type="molecule type" value="Genomic_DNA"/>
</dbReference>
<name>A0AAQ1RWU7_9FIRM</name>
<dbReference type="Pfam" id="PF06925">
    <property type="entry name" value="MGDG_synth"/>
    <property type="match status" value="1"/>
</dbReference>
<comment type="similarity">
    <text evidence="2">Belongs to the glycosyltransferase 28 family.</text>
</comment>
<evidence type="ECO:0000256" key="1">
    <source>
        <dbReference type="ARBA" id="ARBA00004370"/>
    </source>
</evidence>
<dbReference type="InterPro" id="IPR007235">
    <property type="entry name" value="Glyco_trans_28_C"/>
</dbReference>
<dbReference type="SUPFAM" id="SSF53756">
    <property type="entry name" value="UDP-Glycosyltransferase/glycogen phosphorylase"/>
    <property type="match status" value="1"/>
</dbReference>
<dbReference type="AlphaFoldDB" id="A0AAQ1RWU7"/>
<protein>
    <submittedName>
        <fullName evidence="8">UDP-N-acetylglucosamine:LPS N-acetylglucosamine transferase</fullName>
    </submittedName>
    <submittedName>
        <fullName evidence="7">UDP-diphospho-muramoylpentapeptide beta-N-acetylglucosaminyltransferase</fullName>
    </submittedName>
</protein>
<keyword evidence="10" id="KW-1185">Reference proteome</keyword>
<dbReference type="PANTHER" id="PTHR43025:SF3">
    <property type="entry name" value="MONOGALACTOSYLDIACYLGLYCEROL SYNTHASE 1, CHLOROPLASTIC"/>
    <property type="match status" value="1"/>
</dbReference>
<proteinExistence type="inferred from homology"/>
<evidence type="ECO:0000313" key="9">
    <source>
        <dbReference type="Proteomes" id="UP000184089"/>
    </source>
</evidence>
<dbReference type="InterPro" id="IPR050519">
    <property type="entry name" value="Glycosyltransf_28_UgtP"/>
</dbReference>
<gene>
    <name evidence="7" type="ORF">GT747_08615</name>
    <name evidence="8" type="ORF">SAMN05444424_2545</name>
</gene>
<dbReference type="Pfam" id="PF04101">
    <property type="entry name" value="Glyco_tran_28_C"/>
    <property type="match status" value="1"/>
</dbReference>
<accession>A0AAQ1RWU7</accession>
<dbReference type="GO" id="GO:0009247">
    <property type="term" value="P:glycolipid biosynthetic process"/>
    <property type="evidence" value="ECO:0007669"/>
    <property type="project" value="InterPro"/>
</dbReference>
<dbReference type="RefSeq" id="WP_044993072.1">
    <property type="nucleotide sequence ID" value="NZ_FQVY01000004.1"/>
</dbReference>
<dbReference type="Proteomes" id="UP000184089">
    <property type="component" value="Unassembled WGS sequence"/>
</dbReference>
<reference evidence="8" key="2">
    <citation type="submission" date="2016-11" db="EMBL/GenBank/DDBJ databases">
        <authorList>
            <person name="Varghese N."/>
            <person name="Submissions S."/>
        </authorList>
    </citation>
    <scope>NUCLEOTIDE SEQUENCE</scope>
    <source>
        <strain evidence="8">DSM 4029</strain>
    </source>
</reference>
<feature type="domain" description="Diacylglycerol glucosyltransferase N-terminal" evidence="6">
    <location>
        <begin position="14"/>
        <end position="177"/>
    </location>
</feature>
<evidence type="ECO:0000313" key="8">
    <source>
        <dbReference type="EMBL" id="SHG48955.1"/>
    </source>
</evidence>
<dbReference type="PANTHER" id="PTHR43025">
    <property type="entry name" value="MONOGALACTOSYLDIACYLGLYCEROL SYNTHASE"/>
    <property type="match status" value="1"/>
</dbReference>
<dbReference type="Proteomes" id="UP000474718">
    <property type="component" value="Unassembled WGS sequence"/>
</dbReference>
<evidence type="ECO:0000256" key="3">
    <source>
        <dbReference type="ARBA" id="ARBA00022676"/>
    </source>
</evidence>
<dbReference type="InterPro" id="IPR009695">
    <property type="entry name" value="Diacylglyc_glucosyltr_N"/>
</dbReference>
<evidence type="ECO:0000313" key="7">
    <source>
        <dbReference type="EMBL" id="MZL69815.1"/>
    </source>
</evidence>
<dbReference type="GO" id="GO:0016020">
    <property type="term" value="C:membrane"/>
    <property type="evidence" value="ECO:0007669"/>
    <property type="project" value="UniProtKB-SubCell"/>
</dbReference>
<keyword evidence="4 8" id="KW-0808">Transferase</keyword>
<evidence type="ECO:0000313" key="10">
    <source>
        <dbReference type="Proteomes" id="UP000474718"/>
    </source>
</evidence>
<keyword evidence="3" id="KW-0328">Glycosyltransferase</keyword>
<reference evidence="9" key="1">
    <citation type="submission" date="2016-11" db="EMBL/GenBank/DDBJ databases">
        <authorList>
            <person name="Jaros S."/>
            <person name="Januszkiewicz K."/>
            <person name="Wedrychowicz H."/>
        </authorList>
    </citation>
    <scope>NUCLEOTIDE SEQUENCE [LARGE SCALE GENOMIC DNA]</scope>
    <source>
        <strain evidence="9">DSM 4029</strain>
    </source>
</reference>
<evidence type="ECO:0000259" key="6">
    <source>
        <dbReference type="Pfam" id="PF06925"/>
    </source>
</evidence>
<comment type="caution">
    <text evidence="8">The sequence shown here is derived from an EMBL/GenBank/DDBJ whole genome shotgun (WGS) entry which is preliminary data.</text>
</comment>
<feature type="domain" description="Glycosyl transferase family 28 C-terminal" evidence="5">
    <location>
        <begin position="217"/>
        <end position="337"/>
    </location>
</feature>
<dbReference type="GO" id="GO:0016758">
    <property type="term" value="F:hexosyltransferase activity"/>
    <property type="evidence" value="ECO:0007669"/>
    <property type="project" value="InterPro"/>
</dbReference>
<dbReference type="EMBL" id="FQVY01000004">
    <property type="protein sequence ID" value="SHG48955.1"/>
    <property type="molecule type" value="Genomic_DNA"/>
</dbReference>